<feature type="compositionally biased region" description="Polar residues" evidence="1">
    <location>
        <begin position="14"/>
        <end position="28"/>
    </location>
</feature>
<accession>A0A9P5X3H4</accession>
<evidence type="ECO:0000313" key="3">
    <source>
        <dbReference type="Proteomes" id="UP000807342"/>
    </source>
</evidence>
<gene>
    <name evidence="2" type="ORF">P691DRAFT_808458</name>
</gene>
<keyword evidence="3" id="KW-1185">Reference proteome</keyword>
<reference evidence="2" key="1">
    <citation type="submission" date="2020-11" db="EMBL/GenBank/DDBJ databases">
        <authorList>
            <consortium name="DOE Joint Genome Institute"/>
            <person name="Ahrendt S."/>
            <person name="Riley R."/>
            <person name="Andreopoulos W."/>
            <person name="Labutti K."/>
            <person name="Pangilinan J."/>
            <person name="Ruiz-Duenas F.J."/>
            <person name="Barrasa J.M."/>
            <person name="Sanchez-Garcia M."/>
            <person name="Camarero S."/>
            <person name="Miyauchi S."/>
            <person name="Serrano A."/>
            <person name="Linde D."/>
            <person name="Babiker R."/>
            <person name="Drula E."/>
            <person name="Ayuso-Fernandez I."/>
            <person name="Pacheco R."/>
            <person name="Padilla G."/>
            <person name="Ferreira P."/>
            <person name="Barriuso J."/>
            <person name="Kellner H."/>
            <person name="Castanera R."/>
            <person name="Alfaro M."/>
            <person name="Ramirez L."/>
            <person name="Pisabarro A.G."/>
            <person name="Kuo A."/>
            <person name="Tritt A."/>
            <person name="Lipzen A."/>
            <person name="He G."/>
            <person name="Yan M."/>
            <person name="Ng V."/>
            <person name="Cullen D."/>
            <person name="Martin F."/>
            <person name="Rosso M.-N."/>
            <person name="Henrissat B."/>
            <person name="Hibbett D."/>
            <person name="Martinez A.T."/>
            <person name="Grigoriev I.V."/>
        </authorList>
    </citation>
    <scope>NUCLEOTIDE SEQUENCE</scope>
    <source>
        <strain evidence="2">MF-IS2</strain>
    </source>
</reference>
<dbReference type="EMBL" id="MU151442">
    <property type="protein sequence ID" value="KAF9443717.1"/>
    <property type="molecule type" value="Genomic_DNA"/>
</dbReference>
<organism evidence="2 3">
    <name type="scientific">Macrolepiota fuliginosa MF-IS2</name>
    <dbReference type="NCBI Taxonomy" id="1400762"/>
    <lineage>
        <taxon>Eukaryota</taxon>
        <taxon>Fungi</taxon>
        <taxon>Dikarya</taxon>
        <taxon>Basidiomycota</taxon>
        <taxon>Agaricomycotina</taxon>
        <taxon>Agaricomycetes</taxon>
        <taxon>Agaricomycetidae</taxon>
        <taxon>Agaricales</taxon>
        <taxon>Agaricineae</taxon>
        <taxon>Agaricaceae</taxon>
        <taxon>Macrolepiota</taxon>
    </lineage>
</organism>
<evidence type="ECO:0000313" key="2">
    <source>
        <dbReference type="EMBL" id="KAF9443717.1"/>
    </source>
</evidence>
<dbReference type="Proteomes" id="UP000807342">
    <property type="component" value="Unassembled WGS sequence"/>
</dbReference>
<name>A0A9P5X3H4_9AGAR</name>
<dbReference type="AlphaFoldDB" id="A0A9P5X3H4"/>
<feature type="region of interest" description="Disordered" evidence="1">
    <location>
        <begin position="1"/>
        <end position="33"/>
    </location>
</feature>
<evidence type="ECO:0000256" key="1">
    <source>
        <dbReference type="SAM" id="MobiDB-lite"/>
    </source>
</evidence>
<protein>
    <submittedName>
        <fullName evidence="2">Uncharacterized protein</fullName>
    </submittedName>
</protein>
<proteinExistence type="predicted"/>
<dbReference type="OrthoDB" id="2690983at2759"/>
<sequence>MENITNISNTNSNHGQDSQGDNPRQTSLPFPLPNEAPFTLPAFSFSPEKDFWDDVSQNDTYQLPKLVYAPDRPPKARPTWNDIRIHSVTHPNSPYVPWSAHQRQCILASAETLGDGEAISHDNKEWVRVTCTEPVPSPRPCQGSLRQRVFRSIMTCLRSLCSPAQGSLPPSETAKTSQGFDLIDDVTATLSSVQTTSLEDWLAERRSQTAAEDAIRMSNAYTSLDDYEQNGSWVRHIPPTDPVDGCLPASLPSISLAFSFDCIPSPSPTIISFPCFSS</sequence>
<comment type="caution">
    <text evidence="2">The sequence shown here is derived from an EMBL/GenBank/DDBJ whole genome shotgun (WGS) entry which is preliminary data.</text>
</comment>
<feature type="compositionally biased region" description="Low complexity" evidence="1">
    <location>
        <begin position="1"/>
        <end position="13"/>
    </location>
</feature>